<dbReference type="InterPro" id="IPR020802">
    <property type="entry name" value="TesA-like"/>
</dbReference>
<gene>
    <name evidence="4" type="ORF">KSX_31660</name>
</gene>
<dbReference type="Proteomes" id="UP000612362">
    <property type="component" value="Unassembled WGS sequence"/>
</dbReference>
<evidence type="ECO:0000256" key="2">
    <source>
        <dbReference type="ARBA" id="ARBA00022801"/>
    </source>
</evidence>
<dbReference type="PANTHER" id="PTHR11487:SF0">
    <property type="entry name" value="S-ACYL FATTY ACID SYNTHASE THIOESTERASE, MEDIUM CHAIN"/>
    <property type="match status" value="1"/>
</dbReference>
<protein>
    <submittedName>
        <fullName evidence="4">Thioesterase</fullName>
    </submittedName>
</protein>
<dbReference type="AlphaFoldDB" id="A0A8J3I2U2"/>
<feature type="domain" description="Thioesterase TesA-like" evidence="3">
    <location>
        <begin position="24"/>
        <end position="243"/>
    </location>
</feature>
<dbReference type="Gene3D" id="3.40.50.1820">
    <property type="entry name" value="alpha/beta hydrolase"/>
    <property type="match status" value="1"/>
</dbReference>
<dbReference type="EMBL" id="BNJF01000001">
    <property type="protein sequence ID" value="GHO45003.1"/>
    <property type="molecule type" value="Genomic_DNA"/>
</dbReference>
<accession>A0A8J3I2U2</accession>
<comment type="similarity">
    <text evidence="1">Belongs to the thioesterase family.</text>
</comment>
<dbReference type="Pfam" id="PF00975">
    <property type="entry name" value="Thioesterase"/>
    <property type="match status" value="1"/>
</dbReference>
<dbReference type="InterPro" id="IPR012223">
    <property type="entry name" value="TEII"/>
</dbReference>
<dbReference type="SUPFAM" id="SSF53474">
    <property type="entry name" value="alpha/beta-Hydrolases"/>
    <property type="match status" value="1"/>
</dbReference>
<dbReference type="InterPro" id="IPR029058">
    <property type="entry name" value="AB_hydrolase_fold"/>
</dbReference>
<reference evidence="4" key="1">
    <citation type="submission" date="2020-10" db="EMBL/GenBank/DDBJ databases">
        <title>Taxonomic study of unclassified bacteria belonging to the class Ktedonobacteria.</title>
        <authorList>
            <person name="Yabe S."/>
            <person name="Wang C.M."/>
            <person name="Zheng Y."/>
            <person name="Sakai Y."/>
            <person name="Cavaletti L."/>
            <person name="Monciardini P."/>
            <person name="Donadio S."/>
        </authorList>
    </citation>
    <scope>NUCLEOTIDE SEQUENCE</scope>
    <source>
        <strain evidence="4">SOSP1-1</strain>
    </source>
</reference>
<evidence type="ECO:0000313" key="4">
    <source>
        <dbReference type="EMBL" id="GHO45003.1"/>
    </source>
</evidence>
<dbReference type="InterPro" id="IPR001031">
    <property type="entry name" value="Thioesterase"/>
</dbReference>
<keyword evidence="2" id="KW-0378">Hydrolase</keyword>
<evidence type="ECO:0000256" key="1">
    <source>
        <dbReference type="ARBA" id="ARBA00007169"/>
    </source>
</evidence>
<organism evidence="4 5">
    <name type="scientific">Ktedonospora formicarum</name>
    <dbReference type="NCBI Taxonomy" id="2778364"/>
    <lineage>
        <taxon>Bacteria</taxon>
        <taxon>Bacillati</taxon>
        <taxon>Chloroflexota</taxon>
        <taxon>Ktedonobacteria</taxon>
        <taxon>Ktedonobacterales</taxon>
        <taxon>Ktedonobacteraceae</taxon>
        <taxon>Ktedonospora</taxon>
    </lineage>
</organism>
<dbReference type="GO" id="GO:0016787">
    <property type="term" value="F:hydrolase activity"/>
    <property type="evidence" value="ECO:0007669"/>
    <property type="project" value="UniProtKB-KW"/>
</dbReference>
<keyword evidence="5" id="KW-1185">Reference proteome</keyword>
<evidence type="ECO:0000259" key="3">
    <source>
        <dbReference type="SMART" id="SM00824"/>
    </source>
</evidence>
<evidence type="ECO:0000313" key="5">
    <source>
        <dbReference type="Proteomes" id="UP000612362"/>
    </source>
</evidence>
<sequence>MIISPEHQAWITSTRGEDVRLRLFCFPYAGGGVAHYRRWFEQLPTSIDVCPIHLPGREQRIGEAAFTSMGELVTTLVEVLLPYLHEPFAFFGHSMGGLIAYALTRRLEAESLPLPRHLCISALKAPHLLSNREPIHDLPEAEFLRSVYRLGGTPLAVLQNQELLDLILPTLRADFTLYETYTPFNDLPLPCPIAVYGGAQDTLVSLVDLEGWRQHTSAEFLVRHLSGDHFYIHSAQIQLLRFLEHDLRAVLA</sequence>
<comment type="caution">
    <text evidence="4">The sequence shown here is derived from an EMBL/GenBank/DDBJ whole genome shotgun (WGS) entry which is preliminary data.</text>
</comment>
<dbReference type="SMART" id="SM00824">
    <property type="entry name" value="PKS_TE"/>
    <property type="match status" value="1"/>
</dbReference>
<name>A0A8J3I2U2_9CHLR</name>
<dbReference type="GO" id="GO:0008610">
    <property type="term" value="P:lipid biosynthetic process"/>
    <property type="evidence" value="ECO:0007669"/>
    <property type="project" value="TreeGrafter"/>
</dbReference>
<dbReference type="PANTHER" id="PTHR11487">
    <property type="entry name" value="THIOESTERASE"/>
    <property type="match status" value="1"/>
</dbReference>
<dbReference type="RefSeq" id="WP_220194362.1">
    <property type="nucleotide sequence ID" value="NZ_BNJF01000001.1"/>
</dbReference>
<proteinExistence type="inferred from homology"/>